<feature type="region of interest" description="Disordered" evidence="2">
    <location>
        <begin position="1"/>
        <end position="170"/>
    </location>
</feature>
<feature type="compositionally biased region" description="Basic and acidic residues" evidence="2">
    <location>
        <begin position="833"/>
        <end position="850"/>
    </location>
</feature>
<feature type="compositionally biased region" description="Low complexity" evidence="2">
    <location>
        <begin position="567"/>
        <end position="586"/>
    </location>
</feature>
<dbReference type="Proteomes" id="UP001054857">
    <property type="component" value="Unassembled WGS sequence"/>
</dbReference>
<gene>
    <name evidence="3" type="ORF">Agub_g9714</name>
</gene>
<feature type="compositionally biased region" description="Acidic residues" evidence="2">
    <location>
        <begin position="1371"/>
        <end position="1382"/>
    </location>
</feature>
<feature type="coiled-coil region" evidence="1">
    <location>
        <begin position="1414"/>
        <end position="1441"/>
    </location>
</feature>
<dbReference type="InterPro" id="IPR030465">
    <property type="entry name" value="CEP131"/>
</dbReference>
<accession>A0AAD3HNH1</accession>
<reference evidence="3 4" key="1">
    <citation type="journal article" date="2021" name="Sci. Rep.">
        <title>Genome sequencing of the multicellular alga Astrephomene provides insights into convergent evolution of germ-soma differentiation.</title>
        <authorList>
            <person name="Yamashita S."/>
            <person name="Yamamoto K."/>
            <person name="Matsuzaki R."/>
            <person name="Suzuki S."/>
            <person name="Yamaguchi H."/>
            <person name="Hirooka S."/>
            <person name="Minakuchi Y."/>
            <person name="Miyagishima S."/>
            <person name="Kawachi M."/>
            <person name="Toyoda A."/>
            <person name="Nozaki H."/>
        </authorList>
    </citation>
    <scope>NUCLEOTIDE SEQUENCE [LARGE SCALE GENOMIC DNA]</scope>
    <source>
        <strain evidence="3 4">NIES-4017</strain>
    </source>
</reference>
<feature type="region of interest" description="Disordered" evidence="2">
    <location>
        <begin position="366"/>
        <end position="475"/>
    </location>
</feature>
<dbReference type="PANTHER" id="PTHR31540:SF1">
    <property type="entry name" value="CENTROSOMAL PROTEIN OF 131 KDA"/>
    <property type="match status" value="1"/>
</dbReference>
<sequence length="1964" mass="211518">MSGKQQENGGSKLGAPKLPHFPPRKSITTSVPMSPSRRNRVDPLPGVPASPSGPGRLDSARRGRTGADKLASVGRQYEQLNAKDTSGDVDGFDSPKQAQTRAQIARDEVRSYMQQRRQQQQSRHGYNQAPVEPHAASLDDPDDAAGDKHREVRREVSQHDPQQAASGAAGWPQFLAQQWGSRGSPLRHAAAPGLADDDVAASSADQSPTRHKQTCETPAAAAPGHRLTRMAAANARDAVVAACRSTGDAAAIPSARGSSGGLSSDGVTAVAASGGSLTEEAYNLFKREVAARVIQAHWRRWQSWKAKLRREAEERILRQLLEDDSGLSLKLLLGNSGAAGSSSSALDDTDQGNQVDLATLPAVAAATEAGRHREGEGVARPVASSAQRQNPVPQCARGNDAPAAASSRAGKARPASAVGPPASPGVVIPARPRTGGPVASSQTRVQREPQRTSDRKGRSHAGYEDSCEDVGDFLDDGELRGQEADRDLHKQHVQPQKKHAGGHAVYTFVVTPPPREATAAETEEELATSDGGGAQGAPMAATSRTVIPSLPQQHVAPVAAPDAQPEAATLDAASSDRSSRRTSGAGEAQVPGSRRQTLSQQPSLDADANPAMASPALSAITGNGGDAVERGGPGNAPAAQSPLEADSRPRPEPSRRGDLEAAMRTAMEDNPAQNDGQRQRRLPEQGSLDRPQQQQRQEKRPAEQGVVPQQQASNSGQEQRVQPQLRNTDDTQGAAASATQCRPSSQPQLMPPSPQRQARMEALQRLKLQGSQRAGSSSADGSSRSVLNDVRLAADSAEGAAVGRRRGGSDAGQGREQQVRDLEQVQQQHRRQQRPEELMPRQEGRDRNDSRPASQQQLDQQRGDDRAGSDRTRLKPSGLEQPTNHQPSAQPLRPRDQREELPQQDAPRYREERLDREEREPLHAAMRAPEEARRQPHRPSAEPPSPLQRERQERFRRLMSSSEQDLRPQPSAPPPASREANEHDAAAQQRGDARPQRLPETRQQLEGYDPRRHPSRGGSDAGAAASGNESCGESDSGVAVGAPPCRVQGDHATAPRHSRPCSAAAAIGAAAESNAAVPLQRSYSVQQPRDDADDSRRHCPTDQALQPDPQRRRTTAAWPDTSAGGASQQPLEQHRREQEPAPVGSTRRTAGGGAADRRDGALLDPTPALTPPAGFRPDPDPDAGRRRGEGSSQLVTKGHAAPAQGAPPAPSYQAGGKATMSVIPVDDSLTAEKMTSILKYLDEVEMQAEQEATCAAVAPALLMRETSTAAALAAALLPGTSSGVGHAHSRSHSPGSAGGGRRPATASSGRRVTSTSRPGTAATGSLHPGLQKSVAALSEAAAVGRSRPRSGHRRACSPSLADGAESGLDNDRDEDGDFDDDGAASVGGFSAASGLNGRPAFLAESVYESVRVKIRRLQDEVRQRDARVSELTQEVESLQAAQRTCLLEADARLSELLAAQRAEYEAAVSRHLAFVDRLLADKEALAGRAEQLAEQLKGAEERQERAIGKLKEGWAVELRRQKEAWAAAEKQRREAWMASKAAEIKDVTVKGLEGEVQKLLARHKAELAAAQQAAADEARRHLDSYVAQNEVAVRQLKERMARELEEAVEKERSAAATRLREVSERYEQQLQTQRMRLVADADLRLEQLEQARKEDKKRYEEAVATAKEAGETRQREAEEDWKREKEALRKAHDKQIESLREQYETGQEGWRAAMAERARKEVTERVAAIREKLLQERNEEVQAVMTRLEAEHASAAEALKEDFRKREEAAAAKAAAALKEARRAEAKMAERFRTAGVASQAAEERLAASELTVQELRRELESRSNTIRWLESQVSAAKEEAAARERDVRSLGAEKAAVAAEATAAVTREKELVEARLAQALQETQDQRSRHSAEMAAVETRVRAALARKDEVIAGLREQLSALAAELQGTQEVLRQQQEELGSVLDGGEDDDEGDVRSRRGGRY</sequence>
<name>A0AAD3HNH1_9CHLO</name>
<dbReference type="GO" id="GO:0005929">
    <property type="term" value="C:cilium"/>
    <property type="evidence" value="ECO:0007669"/>
    <property type="project" value="GOC"/>
</dbReference>
<feature type="compositionally biased region" description="Polar residues" evidence="2">
    <location>
        <begin position="1305"/>
        <end position="1318"/>
    </location>
</feature>
<evidence type="ECO:0008006" key="5">
    <source>
        <dbReference type="Google" id="ProtNLM"/>
    </source>
</evidence>
<feature type="compositionally biased region" description="Basic and acidic residues" evidence="2">
    <location>
        <begin position="645"/>
        <end position="661"/>
    </location>
</feature>
<feature type="compositionally biased region" description="Polar residues" evidence="2">
    <location>
        <begin position="707"/>
        <end position="726"/>
    </location>
</feature>
<evidence type="ECO:0000256" key="2">
    <source>
        <dbReference type="SAM" id="MobiDB-lite"/>
    </source>
</evidence>
<feature type="compositionally biased region" description="Low complexity" evidence="2">
    <location>
        <begin position="1063"/>
        <end position="1076"/>
    </location>
</feature>
<dbReference type="GO" id="GO:0035735">
    <property type="term" value="P:intraciliary transport involved in cilium assembly"/>
    <property type="evidence" value="ECO:0007669"/>
    <property type="project" value="InterPro"/>
</dbReference>
<dbReference type="PANTHER" id="PTHR31540">
    <property type="entry name" value="CENTROSOMAL PROTEIN OF 131 KDA"/>
    <property type="match status" value="1"/>
</dbReference>
<feature type="compositionally biased region" description="Low complexity" evidence="2">
    <location>
        <begin position="769"/>
        <end position="785"/>
    </location>
</feature>
<feature type="compositionally biased region" description="Polar residues" evidence="2">
    <location>
        <begin position="542"/>
        <end position="552"/>
    </location>
</feature>
<feature type="compositionally biased region" description="Basic and acidic residues" evidence="2">
    <location>
        <begin position="1177"/>
        <end position="1189"/>
    </location>
</feature>
<feature type="compositionally biased region" description="Basic and acidic residues" evidence="2">
    <location>
        <begin position="58"/>
        <end position="67"/>
    </location>
</feature>
<evidence type="ECO:0000256" key="1">
    <source>
        <dbReference type="SAM" id="Coils"/>
    </source>
</evidence>
<feature type="compositionally biased region" description="Polar residues" evidence="2">
    <location>
        <begin position="594"/>
        <end position="603"/>
    </location>
</feature>
<feature type="compositionally biased region" description="Basic and acidic residues" evidence="2">
    <location>
        <begin position="893"/>
        <end position="934"/>
    </location>
</feature>
<evidence type="ECO:0000313" key="3">
    <source>
        <dbReference type="EMBL" id="GFR47914.1"/>
    </source>
</evidence>
<feature type="compositionally biased region" description="Low complexity" evidence="2">
    <location>
        <begin position="1162"/>
        <end position="1176"/>
    </location>
</feature>
<feature type="region of interest" description="Disordered" evidence="2">
    <location>
        <begin position="1938"/>
        <end position="1964"/>
    </location>
</feature>
<feature type="compositionally biased region" description="Low complexity" evidence="2">
    <location>
        <begin position="1016"/>
        <end position="1030"/>
    </location>
</feature>
<feature type="coiled-coil region" evidence="1">
    <location>
        <begin position="1475"/>
        <end position="1509"/>
    </location>
</feature>
<evidence type="ECO:0000313" key="4">
    <source>
        <dbReference type="Proteomes" id="UP001054857"/>
    </source>
</evidence>
<organism evidence="3 4">
    <name type="scientific">Astrephomene gubernaculifera</name>
    <dbReference type="NCBI Taxonomy" id="47775"/>
    <lineage>
        <taxon>Eukaryota</taxon>
        <taxon>Viridiplantae</taxon>
        <taxon>Chlorophyta</taxon>
        <taxon>core chlorophytes</taxon>
        <taxon>Chlorophyceae</taxon>
        <taxon>CS clade</taxon>
        <taxon>Chlamydomonadales</taxon>
        <taxon>Astrephomenaceae</taxon>
        <taxon>Astrephomene</taxon>
    </lineage>
</organism>
<feature type="compositionally biased region" description="Basic and acidic residues" evidence="2">
    <location>
        <begin position="1088"/>
        <end position="1100"/>
    </location>
</feature>
<feature type="region of interest" description="Disordered" evidence="2">
    <location>
        <begin position="196"/>
        <end position="218"/>
    </location>
</feature>
<feature type="compositionally biased region" description="Polar residues" evidence="2">
    <location>
        <begin position="880"/>
        <end position="889"/>
    </location>
</feature>
<feature type="compositionally biased region" description="Basic and acidic residues" evidence="2">
    <location>
        <begin position="861"/>
        <end position="873"/>
    </location>
</feature>
<protein>
    <recommendedName>
        <fullName evidence="5">Centrosomal protein of 131 kDa</fullName>
    </recommendedName>
</protein>
<feature type="compositionally biased region" description="Basic and acidic residues" evidence="2">
    <location>
        <begin position="979"/>
        <end position="1000"/>
    </location>
</feature>
<keyword evidence="4" id="KW-1185">Reference proteome</keyword>
<feature type="coiled-coil region" evidence="1">
    <location>
        <begin position="1560"/>
        <end position="1833"/>
    </location>
</feature>
<proteinExistence type="predicted"/>
<dbReference type="EMBL" id="BMAR01000021">
    <property type="protein sequence ID" value="GFR47914.1"/>
    <property type="molecule type" value="Genomic_DNA"/>
</dbReference>
<feature type="compositionally biased region" description="Acidic residues" evidence="2">
    <location>
        <begin position="465"/>
        <end position="475"/>
    </location>
</feature>
<feature type="compositionally biased region" description="Basic residues" evidence="2">
    <location>
        <begin position="1346"/>
        <end position="1355"/>
    </location>
</feature>
<feature type="compositionally biased region" description="Basic and acidic residues" evidence="2">
    <location>
        <begin position="445"/>
        <end position="456"/>
    </location>
</feature>
<feature type="region of interest" description="Disordered" evidence="2">
    <location>
        <begin position="515"/>
        <end position="1215"/>
    </location>
</feature>
<keyword evidence="1" id="KW-0175">Coiled coil</keyword>
<comment type="caution">
    <text evidence="3">The sequence shown here is derived from an EMBL/GenBank/DDBJ whole genome shotgun (WGS) entry which is preliminary data.</text>
</comment>
<feature type="region of interest" description="Disordered" evidence="2">
    <location>
        <begin position="1281"/>
        <end position="1384"/>
    </location>
</feature>
<feature type="compositionally biased region" description="Low complexity" evidence="2">
    <location>
        <begin position="401"/>
        <end position="430"/>
    </location>
</feature>
<feature type="compositionally biased region" description="Basic and acidic residues" evidence="2">
    <location>
        <begin position="145"/>
        <end position="158"/>
    </location>
</feature>